<dbReference type="STRING" id="1150368.SAMN02927921_03940"/>
<dbReference type="Pfam" id="PF13472">
    <property type="entry name" value="Lipase_GDSL_2"/>
    <property type="match status" value="1"/>
</dbReference>
<dbReference type="Proteomes" id="UP000182248">
    <property type="component" value="Unassembled WGS sequence"/>
</dbReference>
<dbReference type="OrthoDB" id="9790057at2"/>
<keyword evidence="1" id="KW-0732">Signal</keyword>
<dbReference type="SUPFAM" id="SSF52266">
    <property type="entry name" value="SGNH hydrolase"/>
    <property type="match status" value="1"/>
</dbReference>
<dbReference type="Gene3D" id="3.40.50.1110">
    <property type="entry name" value="SGNH hydrolase"/>
    <property type="match status" value="1"/>
</dbReference>
<dbReference type="PANTHER" id="PTHR30383">
    <property type="entry name" value="THIOESTERASE 1/PROTEASE 1/LYSOPHOSPHOLIPASE L1"/>
    <property type="match status" value="1"/>
</dbReference>
<keyword evidence="4" id="KW-1185">Reference proteome</keyword>
<dbReference type="AlphaFoldDB" id="A0A1K1RSZ7"/>
<protein>
    <submittedName>
        <fullName evidence="3">Lysophospholipase L1</fullName>
    </submittedName>
</protein>
<dbReference type="InterPro" id="IPR036514">
    <property type="entry name" value="SGNH_hydro_sf"/>
</dbReference>
<dbReference type="RefSeq" id="WP_072319174.1">
    <property type="nucleotide sequence ID" value="NZ_FPJE01000033.1"/>
</dbReference>
<proteinExistence type="predicted"/>
<sequence length="216" mass="25394">MKYIALFVCLFSGLLFSQDARRFETDIEAFRRQADTLDSNSYDALIVGSSSVRMWTDINRYFPGNDFLNRGFGGSQMSDVLYYADDLIFDIPAKKLFLYEGDNDIASGKSVGKVRRDFKKLLREIHRRIPGTEVYLISVKPSLDQERMDRKKKYLAFNRWLERYCRKKEQFHFINVWPHMLSENDEPRPELFIADGIHMTDAGYDIWAEQIAPFLE</sequence>
<evidence type="ECO:0000313" key="3">
    <source>
        <dbReference type="EMBL" id="SFW74863.1"/>
    </source>
</evidence>
<dbReference type="GO" id="GO:0004622">
    <property type="term" value="F:phosphatidylcholine lysophospholipase activity"/>
    <property type="evidence" value="ECO:0007669"/>
    <property type="project" value="TreeGrafter"/>
</dbReference>
<feature type="signal peptide" evidence="1">
    <location>
        <begin position="1"/>
        <end position="17"/>
    </location>
</feature>
<reference evidence="3 4" key="1">
    <citation type="submission" date="2016-11" db="EMBL/GenBank/DDBJ databases">
        <authorList>
            <person name="Jaros S."/>
            <person name="Januszkiewicz K."/>
            <person name="Wedrychowicz H."/>
        </authorList>
    </citation>
    <scope>NUCLEOTIDE SEQUENCE [LARGE SCALE GENOMIC DNA]</scope>
    <source>
        <strain evidence="3 4">CGMCC 1.12145</strain>
    </source>
</reference>
<feature type="domain" description="SGNH hydrolase-type esterase" evidence="2">
    <location>
        <begin position="58"/>
        <end position="206"/>
    </location>
</feature>
<feature type="chain" id="PRO_5012724281" evidence="1">
    <location>
        <begin position="18"/>
        <end position="216"/>
    </location>
</feature>
<evidence type="ECO:0000256" key="1">
    <source>
        <dbReference type="SAM" id="SignalP"/>
    </source>
</evidence>
<organism evidence="3 4">
    <name type="scientific">Sinomicrobium oceani</name>
    <dbReference type="NCBI Taxonomy" id="1150368"/>
    <lineage>
        <taxon>Bacteria</taxon>
        <taxon>Pseudomonadati</taxon>
        <taxon>Bacteroidota</taxon>
        <taxon>Flavobacteriia</taxon>
        <taxon>Flavobacteriales</taxon>
        <taxon>Flavobacteriaceae</taxon>
        <taxon>Sinomicrobium</taxon>
    </lineage>
</organism>
<name>A0A1K1RSZ7_9FLAO</name>
<evidence type="ECO:0000259" key="2">
    <source>
        <dbReference type="Pfam" id="PF13472"/>
    </source>
</evidence>
<dbReference type="InterPro" id="IPR051532">
    <property type="entry name" value="Ester_Hydrolysis_Enzymes"/>
</dbReference>
<dbReference type="InterPro" id="IPR013830">
    <property type="entry name" value="SGNH_hydro"/>
</dbReference>
<dbReference type="EMBL" id="FPJE01000033">
    <property type="protein sequence ID" value="SFW74863.1"/>
    <property type="molecule type" value="Genomic_DNA"/>
</dbReference>
<accession>A0A1K1RSZ7</accession>
<evidence type="ECO:0000313" key="4">
    <source>
        <dbReference type="Proteomes" id="UP000182248"/>
    </source>
</evidence>
<gene>
    <name evidence="3" type="ORF">SAMN02927921_03940</name>
</gene>
<dbReference type="PANTHER" id="PTHR30383:SF5">
    <property type="entry name" value="SGNH HYDROLASE-TYPE ESTERASE DOMAIN-CONTAINING PROTEIN"/>
    <property type="match status" value="1"/>
</dbReference>